<reference evidence="1" key="1">
    <citation type="journal article" date="2022" name="Microorganisms">
        <title>Two New Species of Filamentous Sulfur Bacteria of the Genus Thiothrix, Thiothrix winogradskyi sp. nov. and 'Candidatus Thiothrix sulfatifontis' sp. nov.</title>
        <authorList>
            <person name="Ravin N.V."/>
            <person name="Rossetti S."/>
            <person name="Beletsky A.V."/>
            <person name="Kadnikov V.V."/>
            <person name="Rudenko T.S."/>
            <person name="Smolyakov D.D."/>
            <person name="Moskvitina M.I."/>
            <person name="Gureeva M.V."/>
            <person name="Mardanov A.V."/>
            <person name="Grabovich M.Y."/>
        </authorList>
    </citation>
    <scope>NUCLEOTIDE SEQUENCE</scope>
    <source>
        <strain evidence="1">CT3</strain>
    </source>
</reference>
<proteinExistence type="predicted"/>
<organism evidence="1 2">
    <name type="scientific">Thiothrix winogradskyi</name>
    <dbReference type="NCBI Taxonomy" id="96472"/>
    <lineage>
        <taxon>Bacteria</taxon>
        <taxon>Pseudomonadati</taxon>
        <taxon>Pseudomonadota</taxon>
        <taxon>Gammaproteobacteria</taxon>
        <taxon>Thiotrichales</taxon>
        <taxon>Thiotrichaceae</taxon>
        <taxon>Thiothrix</taxon>
    </lineage>
</organism>
<keyword evidence="2" id="KW-1185">Reference proteome</keyword>
<dbReference type="EMBL" id="CP091244">
    <property type="protein sequence ID" value="UJS23365.1"/>
    <property type="molecule type" value="Genomic_DNA"/>
</dbReference>
<evidence type="ECO:0000313" key="2">
    <source>
        <dbReference type="Proteomes" id="UP001054801"/>
    </source>
</evidence>
<sequence>MNPEIITLLEQLKRSGASSLAIFAKGATNDYCTDLRKQEMLTTIMLILDELDEIRTGLKREMEGNTHG</sequence>
<name>A0ABY3SVE2_9GAMM</name>
<dbReference type="Proteomes" id="UP001054801">
    <property type="component" value="Chromosome"/>
</dbReference>
<accession>A0ABY3SVE2</accession>
<dbReference type="RefSeq" id="WP_236497419.1">
    <property type="nucleotide sequence ID" value="NZ_CP091244.1"/>
</dbReference>
<protein>
    <submittedName>
        <fullName evidence="1">Uncharacterized protein</fullName>
    </submittedName>
</protein>
<evidence type="ECO:0000313" key="1">
    <source>
        <dbReference type="EMBL" id="UJS23365.1"/>
    </source>
</evidence>
<gene>
    <name evidence="1" type="ORF">L2Y54_15640</name>
</gene>